<organism evidence="4">
    <name type="scientific">Isoptericola variabilis (strain 225)</name>
    <dbReference type="NCBI Taxonomy" id="743718"/>
    <lineage>
        <taxon>Bacteria</taxon>
        <taxon>Bacillati</taxon>
        <taxon>Actinomycetota</taxon>
        <taxon>Actinomycetes</taxon>
        <taxon>Micrococcales</taxon>
        <taxon>Promicromonosporaceae</taxon>
        <taxon>Isoptericola</taxon>
    </lineage>
</organism>
<dbReference type="AlphaFoldDB" id="F6FU41"/>
<evidence type="ECO:0000256" key="1">
    <source>
        <dbReference type="SAM" id="MobiDB-lite"/>
    </source>
</evidence>
<sequence length="141" mass="14762">MRGPGGLPTVEEHGADGAFPSERTTMTDDRTNETTRDELPLPDYDHLPVGTLAHRIRSLDADALGKVLAYERAHGDRMPVVTVLEQRLEELRGGAEPSGGDAGGPTPQQAPPSGGSKASPQTAAEPGGPEWFAGNSSQPRG</sequence>
<feature type="compositionally biased region" description="Basic and acidic residues" evidence="1">
    <location>
        <begin position="25"/>
        <end position="46"/>
    </location>
</feature>
<reference evidence="3 4" key="1">
    <citation type="submission" date="2011-05" db="EMBL/GenBank/DDBJ databases">
        <title>Complete sequence of Isoptericola variabilis 225.</title>
        <authorList>
            <consortium name="US DOE Joint Genome Institute"/>
            <person name="Lucas S."/>
            <person name="Han J."/>
            <person name="Lapidus A."/>
            <person name="Cheng J.-F."/>
            <person name="Goodwin L."/>
            <person name="Pitluck S."/>
            <person name="Peters L."/>
            <person name="Mikhailova N."/>
            <person name="Zeytun A."/>
            <person name="Han C."/>
            <person name="Tapia R."/>
            <person name="Land M."/>
            <person name="Hauser L."/>
            <person name="Kyrpides N."/>
            <person name="Ivanova N."/>
            <person name="Pagani I."/>
            <person name="Siebers A."/>
            <person name="Allgaier M."/>
            <person name="Thelen M."/>
            <person name="Hugenholtz P."/>
            <person name="Gladden J."/>
            <person name="Woyke T."/>
        </authorList>
    </citation>
    <scope>NUCLEOTIDE SEQUENCE [LARGE SCALE GENOMIC DNA]</scope>
    <source>
        <strain evidence="4">225</strain>
    </source>
</reference>
<protein>
    <recommendedName>
        <fullName evidence="2">DUF8129 domain-containing protein</fullName>
    </recommendedName>
</protein>
<evidence type="ECO:0000259" key="2">
    <source>
        <dbReference type="Pfam" id="PF26450"/>
    </source>
</evidence>
<gene>
    <name evidence="3" type="ordered locus">Isova_0440</name>
</gene>
<dbReference type="Proteomes" id="UP000009236">
    <property type="component" value="Chromosome"/>
</dbReference>
<proteinExistence type="predicted"/>
<feature type="domain" description="DUF8129" evidence="2">
    <location>
        <begin position="39"/>
        <end position="92"/>
    </location>
</feature>
<dbReference type="KEGG" id="iva:Isova_0440"/>
<name>F6FU41_ISOV2</name>
<feature type="region of interest" description="Disordered" evidence="1">
    <location>
        <begin position="1"/>
        <end position="46"/>
    </location>
</feature>
<dbReference type="STRING" id="743718.Isova_0440"/>
<evidence type="ECO:0000313" key="3">
    <source>
        <dbReference type="EMBL" id="AEG43237.1"/>
    </source>
</evidence>
<dbReference type="Pfam" id="PF26450">
    <property type="entry name" value="DUF8129"/>
    <property type="match status" value="1"/>
</dbReference>
<dbReference type="EMBL" id="CP002810">
    <property type="protein sequence ID" value="AEG43237.1"/>
    <property type="molecule type" value="Genomic_DNA"/>
</dbReference>
<dbReference type="HOGENOM" id="CLU_1822729_0_0_11"/>
<dbReference type="InterPro" id="IPR058442">
    <property type="entry name" value="DUF8129"/>
</dbReference>
<dbReference type="eggNOG" id="ENOG50334PB">
    <property type="taxonomic scope" value="Bacteria"/>
</dbReference>
<evidence type="ECO:0000313" key="4">
    <source>
        <dbReference type="Proteomes" id="UP000009236"/>
    </source>
</evidence>
<accession>F6FU41</accession>
<feature type="region of interest" description="Disordered" evidence="1">
    <location>
        <begin position="90"/>
        <end position="141"/>
    </location>
</feature>
<keyword evidence="4" id="KW-1185">Reference proteome</keyword>